<feature type="transmembrane region" description="Helical" evidence="1">
    <location>
        <begin position="58"/>
        <end position="76"/>
    </location>
</feature>
<dbReference type="Proteomes" id="UP001526225">
    <property type="component" value="Unassembled WGS sequence"/>
</dbReference>
<reference evidence="2 3" key="1">
    <citation type="submission" date="2022-10" db="EMBL/GenBank/DDBJ databases">
        <title>Weissella fermenti sp. nov., isolated from fermented cabbage.</title>
        <authorList>
            <person name="Lee J.K."/>
            <person name="Baek J.H."/>
            <person name="Choi D.G."/>
            <person name="Kim J.M."/>
            <person name="Jeon C.O."/>
        </authorList>
    </citation>
    <scope>NUCLEOTIDE SEQUENCE [LARGE SCALE GENOMIC DNA]</scope>
    <source>
        <strain evidence="2 3">KACC 18534</strain>
    </source>
</reference>
<feature type="transmembrane region" description="Helical" evidence="1">
    <location>
        <begin position="33"/>
        <end position="52"/>
    </location>
</feature>
<evidence type="ECO:0000313" key="2">
    <source>
        <dbReference type="EMBL" id="MCW0953537.1"/>
    </source>
</evidence>
<proteinExistence type="predicted"/>
<accession>A0ABT3E5P4</accession>
<keyword evidence="3" id="KW-1185">Reference proteome</keyword>
<feature type="transmembrane region" description="Helical" evidence="1">
    <location>
        <begin position="6"/>
        <end position="26"/>
    </location>
</feature>
<keyword evidence="1" id="KW-0472">Membrane</keyword>
<keyword evidence="1" id="KW-1133">Transmembrane helix</keyword>
<evidence type="ECO:0000313" key="3">
    <source>
        <dbReference type="Proteomes" id="UP001526225"/>
    </source>
</evidence>
<comment type="caution">
    <text evidence="2">The sequence shown here is derived from an EMBL/GenBank/DDBJ whole genome shotgun (WGS) entry which is preliminary data.</text>
</comment>
<name>A0ABT3E5P4_9LACO</name>
<organism evidence="2 3">
    <name type="scientific">Weissella ceti</name>
    <dbReference type="NCBI Taxonomy" id="759620"/>
    <lineage>
        <taxon>Bacteria</taxon>
        <taxon>Bacillati</taxon>
        <taxon>Bacillota</taxon>
        <taxon>Bacilli</taxon>
        <taxon>Lactobacillales</taxon>
        <taxon>Lactobacillaceae</taxon>
        <taxon>Weissella</taxon>
    </lineage>
</organism>
<sequence length="92" mass="10264">MTSLTDISLFIIIAGIFGLQYVWGYLNLKFIPWILPVVILGMIAYMIFNGQFAGVKDIIFSALALLIAMGNYWSGLDARKKKQTRSSTDIEG</sequence>
<evidence type="ECO:0000256" key="1">
    <source>
        <dbReference type="SAM" id="Phobius"/>
    </source>
</evidence>
<gene>
    <name evidence="2" type="ORF">OIT44_05585</name>
</gene>
<dbReference type="RefSeq" id="WP_213409206.1">
    <property type="nucleotide sequence ID" value="NZ_CP074441.1"/>
</dbReference>
<protein>
    <recommendedName>
        <fullName evidence="4">Integral membrane protein</fullName>
    </recommendedName>
</protein>
<evidence type="ECO:0008006" key="4">
    <source>
        <dbReference type="Google" id="ProtNLM"/>
    </source>
</evidence>
<keyword evidence="1" id="KW-0812">Transmembrane</keyword>
<dbReference type="EMBL" id="JAOZFE010000005">
    <property type="protein sequence ID" value="MCW0953537.1"/>
    <property type="molecule type" value="Genomic_DNA"/>
</dbReference>